<keyword evidence="5" id="KW-0732">Signal</keyword>
<evidence type="ECO:0000256" key="1">
    <source>
        <dbReference type="ARBA" id="ARBA00004442"/>
    </source>
</evidence>
<dbReference type="PRINTS" id="PR01021">
    <property type="entry name" value="OMPADOMAIN"/>
</dbReference>
<evidence type="ECO:0000313" key="8">
    <source>
        <dbReference type="Proteomes" id="UP000265955"/>
    </source>
</evidence>
<protein>
    <submittedName>
        <fullName evidence="7">OmpA family protein</fullName>
    </submittedName>
</protein>
<evidence type="ECO:0000259" key="6">
    <source>
        <dbReference type="PROSITE" id="PS51123"/>
    </source>
</evidence>
<organism evidence="7 8">
    <name type="scientific">Noviherbaspirillum saxi</name>
    <dbReference type="NCBI Taxonomy" id="2320863"/>
    <lineage>
        <taxon>Bacteria</taxon>
        <taxon>Pseudomonadati</taxon>
        <taxon>Pseudomonadota</taxon>
        <taxon>Betaproteobacteria</taxon>
        <taxon>Burkholderiales</taxon>
        <taxon>Oxalobacteraceae</taxon>
        <taxon>Noviherbaspirillum</taxon>
    </lineage>
</organism>
<dbReference type="GO" id="GO:0009279">
    <property type="term" value="C:cell outer membrane"/>
    <property type="evidence" value="ECO:0007669"/>
    <property type="project" value="UniProtKB-SubCell"/>
</dbReference>
<dbReference type="InterPro" id="IPR006665">
    <property type="entry name" value="OmpA-like"/>
</dbReference>
<reference evidence="8" key="1">
    <citation type="submission" date="2018-09" db="EMBL/GenBank/DDBJ databases">
        <authorList>
            <person name="Zhu H."/>
        </authorList>
    </citation>
    <scope>NUCLEOTIDE SEQUENCE [LARGE SCALE GENOMIC DNA]</scope>
    <source>
        <strain evidence="8">K1R23-30</strain>
    </source>
</reference>
<dbReference type="Pfam" id="PF00691">
    <property type="entry name" value="OmpA"/>
    <property type="match status" value="1"/>
</dbReference>
<dbReference type="AlphaFoldDB" id="A0A3A3FUQ5"/>
<dbReference type="InterPro" id="IPR006664">
    <property type="entry name" value="OMP_bac"/>
</dbReference>
<sequence>MFKITAFALLLIGATSVHAQSLTDIQAKQGNSAYVQDSRGVIARSPFGLCWRTGTWTPADAVPGCDGDLVPPVTKAIAPPIAPPGPTAQAPAPAPKRCDFAVTLGSDESFAFNKAVLSGAAKTRIDSEVMTKLDTCAKVDLIIVTGHADRLGSQQYNQKLSEKRADAVAAYIKSKGVRAEVDTLGAGKTQSIKACNDKLPRKQLIECLAPNRRVVIEARGFAK</sequence>
<keyword evidence="2 4" id="KW-0472">Membrane</keyword>
<dbReference type="Proteomes" id="UP000265955">
    <property type="component" value="Unassembled WGS sequence"/>
</dbReference>
<dbReference type="PROSITE" id="PS51123">
    <property type="entry name" value="OMPA_2"/>
    <property type="match status" value="1"/>
</dbReference>
<dbReference type="CDD" id="cd07185">
    <property type="entry name" value="OmpA_C-like"/>
    <property type="match status" value="1"/>
</dbReference>
<name>A0A3A3FUQ5_9BURK</name>
<dbReference type="OrthoDB" id="1149075at2"/>
<dbReference type="InterPro" id="IPR050330">
    <property type="entry name" value="Bact_OuterMem_StrucFunc"/>
</dbReference>
<feature type="signal peptide" evidence="5">
    <location>
        <begin position="1"/>
        <end position="19"/>
    </location>
</feature>
<comment type="subcellular location">
    <subcellularLocation>
        <location evidence="1">Cell outer membrane</location>
    </subcellularLocation>
</comment>
<feature type="domain" description="OmpA-like" evidence="6">
    <location>
        <begin position="97"/>
        <end position="222"/>
    </location>
</feature>
<dbReference type="SUPFAM" id="SSF103088">
    <property type="entry name" value="OmpA-like"/>
    <property type="match status" value="1"/>
</dbReference>
<keyword evidence="3" id="KW-0998">Cell outer membrane</keyword>
<evidence type="ECO:0000313" key="7">
    <source>
        <dbReference type="EMBL" id="RJF97921.1"/>
    </source>
</evidence>
<keyword evidence="8" id="KW-1185">Reference proteome</keyword>
<dbReference type="PANTHER" id="PTHR30329:SF21">
    <property type="entry name" value="LIPOPROTEIN YIAD-RELATED"/>
    <property type="match status" value="1"/>
</dbReference>
<dbReference type="PANTHER" id="PTHR30329">
    <property type="entry name" value="STATOR ELEMENT OF FLAGELLAR MOTOR COMPLEX"/>
    <property type="match status" value="1"/>
</dbReference>
<dbReference type="InterPro" id="IPR036737">
    <property type="entry name" value="OmpA-like_sf"/>
</dbReference>
<accession>A0A3A3FUQ5</accession>
<proteinExistence type="predicted"/>
<evidence type="ECO:0000256" key="5">
    <source>
        <dbReference type="SAM" id="SignalP"/>
    </source>
</evidence>
<dbReference type="EMBL" id="QYUO01000001">
    <property type="protein sequence ID" value="RJF97921.1"/>
    <property type="molecule type" value="Genomic_DNA"/>
</dbReference>
<evidence type="ECO:0000256" key="2">
    <source>
        <dbReference type="ARBA" id="ARBA00023136"/>
    </source>
</evidence>
<evidence type="ECO:0000256" key="4">
    <source>
        <dbReference type="PROSITE-ProRule" id="PRU00473"/>
    </source>
</evidence>
<dbReference type="Gene3D" id="3.30.1330.60">
    <property type="entry name" value="OmpA-like domain"/>
    <property type="match status" value="1"/>
</dbReference>
<gene>
    <name evidence="7" type="ORF">D3871_04850</name>
</gene>
<feature type="chain" id="PRO_5017298077" evidence="5">
    <location>
        <begin position="20"/>
        <end position="223"/>
    </location>
</feature>
<comment type="caution">
    <text evidence="7">The sequence shown here is derived from an EMBL/GenBank/DDBJ whole genome shotgun (WGS) entry which is preliminary data.</text>
</comment>
<dbReference type="RefSeq" id="WP_119767868.1">
    <property type="nucleotide sequence ID" value="NZ_QYUO01000001.1"/>
</dbReference>
<evidence type="ECO:0000256" key="3">
    <source>
        <dbReference type="ARBA" id="ARBA00023237"/>
    </source>
</evidence>